<gene>
    <name evidence="1" type="ORF">AOE58_02405</name>
</gene>
<dbReference type="AlphaFoldDB" id="A0A1V0HPA2"/>
<dbReference type="STRING" id="428412.AOE58_02405"/>
<keyword evidence="2" id="KW-1185">Reference proteome</keyword>
<protein>
    <recommendedName>
        <fullName evidence="3">Malonyl-[acyl-carrier protein] O-methyltransferase BioC</fullName>
    </recommendedName>
</protein>
<evidence type="ECO:0000313" key="2">
    <source>
        <dbReference type="Proteomes" id="UP000243729"/>
    </source>
</evidence>
<accession>A0A1V0HPA2</accession>
<reference evidence="1 2" key="1">
    <citation type="submission" date="2015-10" db="EMBL/GenBank/DDBJ databases">
        <title>Survey of human and primate louse endosymbionts.</title>
        <authorList>
            <person name="Boyd B.M."/>
        </authorList>
    </citation>
    <scope>NUCLEOTIDE SEQUENCE [LARGE SCALE GENOMIC DNA]</scope>
    <source>
        <strain evidence="1 2">HPNA</strain>
    </source>
</reference>
<sequence>MRELKQCWKNIDDNKHINSFYTIDDIKKACKKWRFTLKKKSWNFLYPSFNCLIRSIKGIGANYLLPGKTKHGLMTKNYLFKLIDNYPNLGDKFPITYKVVYGILYRE</sequence>
<evidence type="ECO:0000313" key="1">
    <source>
        <dbReference type="EMBL" id="ARC54648.1"/>
    </source>
</evidence>
<proteinExistence type="predicted"/>
<name>A0A1V0HPA2_9ENTR</name>
<organism evidence="1 2">
    <name type="scientific">Candidatus Riesia pthiripubis</name>
    <dbReference type="NCBI Taxonomy" id="428412"/>
    <lineage>
        <taxon>Bacteria</taxon>
        <taxon>Pseudomonadati</taxon>
        <taxon>Pseudomonadota</taxon>
        <taxon>Gammaproteobacteria</taxon>
        <taxon>Enterobacterales</taxon>
        <taxon>Enterobacteriaceae</taxon>
        <taxon>Candidatus Riesia</taxon>
    </lineage>
</organism>
<evidence type="ECO:0008006" key="3">
    <source>
        <dbReference type="Google" id="ProtNLM"/>
    </source>
</evidence>
<dbReference type="EMBL" id="CP012846">
    <property type="protein sequence ID" value="ARC54648.1"/>
    <property type="molecule type" value="Genomic_DNA"/>
</dbReference>
<dbReference type="Proteomes" id="UP000243729">
    <property type="component" value="Chromosome"/>
</dbReference>